<dbReference type="Gene3D" id="3.30.160.60">
    <property type="entry name" value="Classic Zinc Finger"/>
    <property type="match status" value="1"/>
</dbReference>
<dbReference type="GO" id="GO:0005634">
    <property type="term" value="C:nucleus"/>
    <property type="evidence" value="ECO:0007669"/>
    <property type="project" value="TreeGrafter"/>
</dbReference>
<evidence type="ECO:0000256" key="7">
    <source>
        <dbReference type="ARBA" id="ARBA00022763"/>
    </source>
</evidence>
<dbReference type="Pfam" id="PF16193">
    <property type="entry name" value="AAA_assoc_2"/>
    <property type="match status" value="1"/>
</dbReference>
<dbReference type="InterPro" id="IPR003959">
    <property type="entry name" value="ATPase_AAA_core"/>
</dbReference>
<comment type="similarity">
    <text evidence="1">Belongs to the peptidase C15 family.</text>
</comment>
<dbReference type="InterPro" id="IPR032423">
    <property type="entry name" value="AAA_assoc_2"/>
</dbReference>
<evidence type="ECO:0000256" key="3">
    <source>
        <dbReference type="ARBA" id="ARBA00022670"/>
    </source>
</evidence>
<evidence type="ECO:0000256" key="12">
    <source>
        <dbReference type="ARBA" id="ARBA00022840"/>
    </source>
</evidence>
<dbReference type="GO" id="GO:0006508">
    <property type="term" value="P:proteolysis"/>
    <property type="evidence" value="ECO:0007669"/>
    <property type="project" value="UniProtKB-KW"/>
</dbReference>
<dbReference type="SMART" id="SM00734">
    <property type="entry name" value="ZnF_Rad18"/>
    <property type="match status" value="1"/>
</dbReference>
<dbReference type="Proteomes" id="UP000076154">
    <property type="component" value="Unassembled WGS sequence"/>
</dbReference>
<evidence type="ECO:0000256" key="8">
    <source>
        <dbReference type="ARBA" id="ARBA00022771"/>
    </source>
</evidence>
<keyword evidence="4" id="KW-0235">DNA replication</keyword>
<name>A0A369J3V7_HYPMA</name>
<keyword evidence="12" id="KW-0067">ATP-binding</keyword>
<dbReference type="GO" id="GO:0017116">
    <property type="term" value="F:single-stranded DNA helicase activity"/>
    <property type="evidence" value="ECO:0007669"/>
    <property type="project" value="TreeGrafter"/>
</dbReference>
<dbReference type="Gene3D" id="1.20.272.10">
    <property type="match status" value="1"/>
</dbReference>
<dbReference type="InterPro" id="IPR016125">
    <property type="entry name" value="Peptidase_C15-like"/>
</dbReference>
<evidence type="ECO:0000256" key="4">
    <source>
        <dbReference type="ARBA" id="ARBA00022705"/>
    </source>
</evidence>
<dbReference type="SMART" id="SM00382">
    <property type="entry name" value="AAA"/>
    <property type="match status" value="1"/>
</dbReference>
<dbReference type="InParanoid" id="A0A369J3V7"/>
<keyword evidence="9" id="KW-0378">Hydrolase</keyword>
<dbReference type="InterPro" id="IPR021886">
    <property type="entry name" value="MgsA_C"/>
</dbReference>
<keyword evidence="3" id="KW-0645">Protease</keyword>
<reference evidence="17" key="1">
    <citation type="submission" date="2018-04" db="EMBL/GenBank/DDBJ databases">
        <title>Whole genome sequencing of Hypsizygus marmoreus.</title>
        <authorList>
            <person name="Choi I.-G."/>
            <person name="Min B."/>
            <person name="Kim J.-G."/>
            <person name="Kim S."/>
            <person name="Oh Y.-L."/>
            <person name="Kong W.-S."/>
            <person name="Park H."/>
            <person name="Jeong J."/>
            <person name="Song E.-S."/>
        </authorList>
    </citation>
    <scope>NUCLEOTIDE SEQUENCE [LARGE SCALE GENOMIC DNA]</scope>
    <source>
        <strain evidence="17">51987-8</strain>
    </source>
</reference>
<protein>
    <submittedName>
        <fullName evidence="17">ATPase WRNIP1 C26H5.02c</fullName>
    </submittedName>
</protein>
<dbReference type="GO" id="GO:0006271">
    <property type="term" value="P:DNA strand elongation involved in DNA replication"/>
    <property type="evidence" value="ECO:0007669"/>
    <property type="project" value="UniProtKB-ARBA"/>
</dbReference>
<dbReference type="SUPFAM" id="SSF53182">
    <property type="entry name" value="Pyrrolidone carboxyl peptidase (pyroglutamate aminopeptidase)"/>
    <property type="match status" value="1"/>
</dbReference>
<keyword evidence="8" id="KW-0863">Zinc-finger</keyword>
<evidence type="ECO:0000256" key="1">
    <source>
        <dbReference type="ARBA" id="ARBA00006641"/>
    </source>
</evidence>
<dbReference type="Pfam" id="PF12002">
    <property type="entry name" value="MgsA_C"/>
    <property type="match status" value="1"/>
</dbReference>
<comment type="similarity">
    <text evidence="2">Belongs to the AAA ATPase family. RarA/MGS1/WRNIP1 subfamily.</text>
</comment>
<comment type="caution">
    <text evidence="17">The sequence shown here is derived from an EMBL/GenBank/DDBJ whole genome shotgun (WGS) entry which is preliminary data.</text>
</comment>
<evidence type="ECO:0000256" key="6">
    <source>
        <dbReference type="ARBA" id="ARBA00022741"/>
    </source>
</evidence>
<keyword evidence="11" id="KW-0862">Zinc</keyword>
<feature type="compositionally biased region" description="Polar residues" evidence="14">
    <location>
        <begin position="64"/>
        <end position="86"/>
    </location>
</feature>
<dbReference type="Pfam" id="PF01470">
    <property type="entry name" value="Peptidase_C15"/>
    <property type="match status" value="1"/>
</dbReference>
<keyword evidence="5" id="KW-0479">Metal-binding</keyword>
<evidence type="ECO:0000256" key="5">
    <source>
        <dbReference type="ARBA" id="ARBA00022723"/>
    </source>
</evidence>
<keyword evidence="18" id="KW-1185">Reference proteome</keyword>
<dbReference type="Gene3D" id="1.10.3710.10">
    <property type="entry name" value="DNA polymerase III clamp loader subunits, C-terminal domain"/>
    <property type="match status" value="1"/>
</dbReference>
<dbReference type="STRING" id="39966.A0A369J3V7"/>
<keyword evidence="13" id="KW-0234">DNA repair</keyword>
<dbReference type="SUPFAM" id="SSF52540">
    <property type="entry name" value="P-loop containing nucleoside triphosphate hydrolases"/>
    <property type="match status" value="1"/>
</dbReference>
<dbReference type="InterPro" id="IPR036440">
    <property type="entry name" value="Peptidase_C15-like_sf"/>
</dbReference>
<organism evidence="17 18">
    <name type="scientific">Hypsizygus marmoreus</name>
    <name type="common">White beech mushroom</name>
    <name type="synonym">Agaricus marmoreus</name>
    <dbReference type="NCBI Taxonomy" id="39966"/>
    <lineage>
        <taxon>Eukaryota</taxon>
        <taxon>Fungi</taxon>
        <taxon>Dikarya</taxon>
        <taxon>Basidiomycota</taxon>
        <taxon>Agaricomycotina</taxon>
        <taxon>Agaricomycetes</taxon>
        <taxon>Agaricomycetidae</taxon>
        <taxon>Agaricales</taxon>
        <taxon>Tricholomatineae</taxon>
        <taxon>Lyophyllaceae</taxon>
        <taxon>Hypsizygus</taxon>
    </lineage>
</organism>
<dbReference type="FunCoup" id="A0A369J3V7">
    <property type="interactions" value="647"/>
</dbReference>
<evidence type="ECO:0000256" key="9">
    <source>
        <dbReference type="ARBA" id="ARBA00022801"/>
    </source>
</evidence>
<dbReference type="CDD" id="cd00009">
    <property type="entry name" value="AAA"/>
    <property type="match status" value="1"/>
</dbReference>
<evidence type="ECO:0000259" key="15">
    <source>
        <dbReference type="SMART" id="SM00382"/>
    </source>
</evidence>
<proteinExistence type="inferred from homology"/>
<evidence type="ECO:0000256" key="2">
    <source>
        <dbReference type="ARBA" id="ARBA00008959"/>
    </source>
</evidence>
<dbReference type="Pfam" id="PF00004">
    <property type="entry name" value="AAA"/>
    <property type="match status" value="1"/>
</dbReference>
<sequence length="909" mass="99474">MSSSLLSSSKPVTCPICSKEVSARVINEHIDSSCTKHTGSSSEGSHSIAVTPTANRASEKKSGGFSSSPMASIFSQGSKKASSESHPSFFMTPGKRSAEEDGFSRPPPAKRNKLANLEAAAPLAERLRPDKLSEFVGQPHLTGPDSLLMKSLAGGAAGSIIFWGPPGCGKTTLARLIAKQTDAVFKELSATVVGINDVRVVLEEARNALALTGRKTILFLDEVHRFNKSQQDIFLPFIEQGHIQLFGATTENPSFKLTGALLSRCRVFVLERLTDDDIKTILVNAVKRAGGDAIPLTPSSDVHPPSTLETPQSSPSEAADFSCAPFPQLTSKILSTVTSLATGDARTAISLLDLVLKSPVDSDEKQLLAALKRSVSASYDRTGESRYDMISALHKSVRGSQGSAAMYWLARMLAAGEDPLYIARRMVVCSSEDIGLADKHALPLAMAALQACQTIGMPECRINLAHIVAYLSEAPKSTRAYEAYNRAEAAAKLDMTIPVPMQVRNAPTGLMKDLGYGKDYCYNPDYAHPVHNTYLPVQFEGEKFLREEGDMSGKLWDEEALSRWEYEANGGKEWEGRVAPHTVPYHTIYTIHTIIIAMPTLPADPRQAHEDGPFRVLVTGFGPFSHYEVNPSWRAVKPLHNTVIAADTSAPVIVDDQVVLTEHHFGGSRPVHISALEIPVSYEAVLAIVPGLHVRPPILPESARLLFPQPPSSGYDFIFHIGVAGRGPLRMERQGHKVGYHMKDADGKLAHVVRSSPKDFSRRAEDTLAAENIERERLGMEIIETVGDTAIRPTRGFGAAYDNFPEEMTTEVDVTRLVQDLKRSGIEQIYTSMDAGHYLCDFIYYCSLAEAKRSAKPYEKRRNTQVLFLHCPPVNQPLSTEEVTEAIKRIIVWTCREIEFQDETDAAQV</sequence>
<dbReference type="InterPro" id="IPR051314">
    <property type="entry name" value="AAA_ATPase_RarA/MGS1/WRNIP1"/>
</dbReference>
<dbReference type="PANTHER" id="PTHR13779:SF7">
    <property type="entry name" value="ATPASE WRNIP1"/>
    <property type="match status" value="1"/>
</dbReference>
<keyword evidence="10" id="KW-0788">Thiol protease</keyword>
<dbReference type="SUPFAM" id="SSF48019">
    <property type="entry name" value="post-AAA+ oligomerization domain-like"/>
    <property type="match status" value="1"/>
</dbReference>
<dbReference type="Gene3D" id="3.40.50.300">
    <property type="entry name" value="P-loop containing nucleotide triphosphate hydrolases"/>
    <property type="match status" value="1"/>
</dbReference>
<dbReference type="GO" id="GO:0005524">
    <property type="term" value="F:ATP binding"/>
    <property type="evidence" value="ECO:0007669"/>
    <property type="project" value="UniProtKB-KW"/>
</dbReference>
<dbReference type="GO" id="GO:0003677">
    <property type="term" value="F:DNA binding"/>
    <property type="evidence" value="ECO:0007669"/>
    <property type="project" value="InterPro"/>
</dbReference>
<keyword evidence="7" id="KW-0227">DNA damage</keyword>
<dbReference type="GO" id="GO:0008270">
    <property type="term" value="F:zinc ion binding"/>
    <property type="evidence" value="ECO:0007669"/>
    <property type="project" value="UniProtKB-KW"/>
</dbReference>
<dbReference type="PANTHER" id="PTHR13779">
    <property type="entry name" value="WERNER HELICASE-INTERACTING PROTEIN 1 FAMILY MEMBER"/>
    <property type="match status" value="1"/>
</dbReference>
<dbReference type="InterPro" id="IPR008921">
    <property type="entry name" value="DNA_pol3_clamp-load_cplx_C"/>
</dbReference>
<dbReference type="GO" id="GO:0008047">
    <property type="term" value="F:enzyme activator activity"/>
    <property type="evidence" value="ECO:0007669"/>
    <property type="project" value="TreeGrafter"/>
</dbReference>
<feature type="region of interest" description="Disordered" evidence="14">
    <location>
        <begin position="295"/>
        <end position="320"/>
    </location>
</feature>
<feature type="domain" description="AAA+ ATPase" evidence="15">
    <location>
        <begin position="156"/>
        <end position="274"/>
    </location>
</feature>
<evidence type="ECO:0000256" key="14">
    <source>
        <dbReference type="SAM" id="MobiDB-lite"/>
    </source>
</evidence>
<dbReference type="InterPro" id="IPR003593">
    <property type="entry name" value="AAA+_ATPase"/>
</dbReference>
<dbReference type="Gene3D" id="3.40.630.20">
    <property type="entry name" value="Peptidase C15, pyroglutamyl peptidase I-like"/>
    <property type="match status" value="1"/>
</dbReference>
<accession>A0A369J3V7</accession>
<dbReference type="GO" id="GO:0016887">
    <property type="term" value="F:ATP hydrolysis activity"/>
    <property type="evidence" value="ECO:0007669"/>
    <property type="project" value="InterPro"/>
</dbReference>
<dbReference type="GO" id="GO:0000731">
    <property type="term" value="P:DNA synthesis involved in DNA repair"/>
    <property type="evidence" value="ECO:0007669"/>
    <property type="project" value="TreeGrafter"/>
</dbReference>
<evidence type="ECO:0000256" key="11">
    <source>
        <dbReference type="ARBA" id="ARBA00022833"/>
    </source>
</evidence>
<dbReference type="AlphaFoldDB" id="A0A369J3V7"/>
<gene>
    <name evidence="17" type="ORF">Hypma_002688</name>
</gene>
<evidence type="ECO:0000259" key="16">
    <source>
        <dbReference type="SMART" id="SM00734"/>
    </source>
</evidence>
<evidence type="ECO:0000313" key="18">
    <source>
        <dbReference type="Proteomes" id="UP000076154"/>
    </source>
</evidence>
<dbReference type="InterPro" id="IPR027417">
    <property type="entry name" value="P-loop_NTPase"/>
</dbReference>
<dbReference type="FunFam" id="3.40.50.300:FF:000137">
    <property type="entry name" value="Replication-associated recombination protein A"/>
    <property type="match status" value="1"/>
</dbReference>
<dbReference type="OrthoDB" id="10265467at2759"/>
<dbReference type="EMBL" id="LUEZ02000122">
    <property type="protein sequence ID" value="RDB16668.1"/>
    <property type="molecule type" value="Genomic_DNA"/>
</dbReference>
<feature type="region of interest" description="Disordered" evidence="14">
    <location>
        <begin position="34"/>
        <end position="113"/>
    </location>
</feature>
<keyword evidence="6" id="KW-0547">Nucleotide-binding</keyword>
<evidence type="ECO:0000256" key="13">
    <source>
        <dbReference type="ARBA" id="ARBA00023204"/>
    </source>
</evidence>
<dbReference type="FunFam" id="1.20.272.10:FF:000001">
    <property type="entry name" value="Putative AAA family ATPase"/>
    <property type="match status" value="1"/>
</dbReference>
<feature type="compositionally biased region" description="Polar residues" evidence="14">
    <location>
        <begin position="307"/>
        <end position="316"/>
    </location>
</feature>
<evidence type="ECO:0000313" key="17">
    <source>
        <dbReference type="EMBL" id="RDB16668.1"/>
    </source>
</evidence>
<dbReference type="InterPro" id="IPR006642">
    <property type="entry name" value="Rad18_UBZ4"/>
</dbReference>
<evidence type="ECO:0000256" key="10">
    <source>
        <dbReference type="ARBA" id="ARBA00022807"/>
    </source>
</evidence>
<feature type="domain" description="UBZ4-type" evidence="16">
    <location>
        <begin position="11"/>
        <end position="35"/>
    </location>
</feature>
<feature type="compositionally biased region" description="Polar residues" evidence="14">
    <location>
        <begin position="34"/>
        <end position="56"/>
    </location>
</feature>
<dbReference type="GO" id="GO:0008234">
    <property type="term" value="F:cysteine-type peptidase activity"/>
    <property type="evidence" value="ECO:0007669"/>
    <property type="project" value="UniProtKB-KW"/>
</dbReference>